<comment type="caution">
    <text evidence="2">The sequence shown here is derived from an EMBL/GenBank/DDBJ whole genome shotgun (WGS) entry which is preliminary data.</text>
</comment>
<dbReference type="InterPro" id="IPR001173">
    <property type="entry name" value="Glyco_trans_2-like"/>
</dbReference>
<reference evidence="2 3" key="1">
    <citation type="submission" date="2018-05" db="EMBL/GenBank/DDBJ databases">
        <authorList>
            <person name="Lanie J.A."/>
            <person name="Ng W.-L."/>
            <person name="Kazmierczak K.M."/>
            <person name="Andrzejewski T.M."/>
            <person name="Davidsen T.M."/>
            <person name="Wayne K.J."/>
            <person name="Tettelin H."/>
            <person name="Glass J.I."/>
            <person name="Rusch D."/>
            <person name="Podicherti R."/>
            <person name="Tsui H.-C.T."/>
            <person name="Winkler M.E."/>
        </authorList>
    </citation>
    <scope>NUCLEOTIDE SEQUENCE [LARGE SCALE GENOMIC DNA]</scope>
    <source>
        <strain evidence="2 3">BUT-10</strain>
    </source>
</reference>
<proteinExistence type="predicted"/>
<organism evidence="2 3">
    <name type="scientific">Phenylobacterium kunshanense</name>
    <dbReference type="NCBI Taxonomy" id="1445034"/>
    <lineage>
        <taxon>Bacteria</taxon>
        <taxon>Pseudomonadati</taxon>
        <taxon>Pseudomonadota</taxon>
        <taxon>Alphaproteobacteria</taxon>
        <taxon>Caulobacterales</taxon>
        <taxon>Caulobacteraceae</taxon>
        <taxon>Phenylobacterium</taxon>
    </lineage>
</organism>
<dbReference type="OrthoDB" id="9771846at2"/>
<dbReference type="PANTHER" id="PTHR43179:SF7">
    <property type="entry name" value="RHAMNOSYLTRANSFERASE WBBL"/>
    <property type="match status" value="1"/>
</dbReference>
<dbReference type="EMBL" id="QFYS01000003">
    <property type="protein sequence ID" value="RAK66540.1"/>
    <property type="molecule type" value="Genomic_DNA"/>
</dbReference>
<protein>
    <submittedName>
        <fullName evidence="2">Glycosyltransferase family 2 protein</fullName>
    </submittedName>
</protein>
<dbReference type="Gene3D" id="3.90.550.10">
    <property type="entry name" value="Spore Coat Polysaccharide Biosynthesis Protein SpsA, Chain A"/>
    <property type="match status" value="1"/>
</dbReference>
<dbReference type="InterPro" id="IPR029044">
    <property type="entry name" value="Nucleotide-diphossugar_trans"/>
</dbReference>
<dbReference type="PANTHER" id="PTHR43179">
    <property type="entry name" value="RHAMNOSYLTRANSFERASE WBBL"/>
    <property type="match status" value="1"/>
</dbReference>
<keyword evidence="3" id="KW-1185">Reference proteome</keyword>
<evidence type="ECO:0000259" key="1">
    <source>
        <dbReference type="Pfam" id="PF00535"/>
    </source>
</evidence>
<dbReference type="GO" id="GO:0016740">
    <property type="term" value="F:transferase activity"/>
    <property type="evidence" value="ECO:0007669"/>
    <property type="project" value="UniProtKB-KW"/>
</dbReference>
<dbReference type="Proteomes" id="UP000249524">
    <property type="component" value="Unassembled WGS sequence"/>
</dbReference>
<feature type="domain" description="Glycosyltransferase 2-like" evidence="1">
    <location>
        <begin position="15"/>
        <end position="147"/>
    </location>
</feature>
<dbReference type="Pfam" id="PF00535">
    <property type="entry name" value="Glycos_transf_2"/>
    <property type="match status" value="1"/>
</dbReference>
<dbReference type="SUPFAM" id="SSF53448">
    <property type="entry name" value="Nucleotide-diphospho-sugar transferases"/>
    <property type="match status" value="1"/>
</dbReference>
<dbReference type="CDD" id="cd04186">
    <property type="entry name" value="GT_2_like_c"/>
    <property type="match status" value="1"/>
</dbReference>
<dbReference type="RefSeq" id="WP_111275848.1">
    <property type="nucleotide sequence ID" value="NZ_QFYS01000003.1"/>
</dbReference>
<name>A0A328BH12_9CAUL</name>
<sequence length="325" mass="35957">MAFVAPNEDAPVELSIVIISYNTKDLTLQALESLFRHPPPVNFEVLLLDNASLDGSFAAIDARFPQIQAIAHPTNVGFAAGNNIAAERARGRRILLLNPDTITLENSHAGLWAFAEAEPGRGIWGGRTLFPDMTLNPTSCWRRMTLWSLTCSAFGLTHWGHRSSLFNPEAMPEWKRDSIRDVDIVTGCFLLIDTALWRRLGGFDPAFFMYAEEADLCLRAAEIGANPGISPAAEIVHMGGVSEATGVDKIVKTVRGRVTLMKKHWNPLAVALGRGLLLMWSGLRLVGSRFVSGRRDAPGTAQEKWRLVWSRRREWLAGYDARPAQ</sequence>
<accession>A0A328BH12</accession>
<gene>
    <name evidence="2" type="ORF">DJ019_09895</name>
</gene>
<evidence type="ECO:0000313" key="3">
    <source>
        <dbReference type="Proteomes" id="UP000249524"/>
    </source>
</evidence>
<dbReference type="AlphaFoldDB" id="A0A328BH12"/>
<keyword evidence="2" id="KW-0808">Transferase</keyword>
<evidence type="ECO:0000313" key="2">
    <source>
        <dbReference type="EMBL" id="RAK66540.1"/>
    </source>
</evidence>